<dbReference type="PANTHER" id="PTHR47627">
    <property type="entry name" value="RUBREDOXIN"/>
    <property type="match status" value="1"/>
</dbReference>
<accession>A0A165YVG8</accession>
<dbReference type="PATRIC" id="fig|66851.6.peg.2174"/>
<dbReference type="OrthoDB" id="371635at2157"/>
<keyword evidence="8" id="KW-1185">Reference proteome</keyword>
<dbReference type="Pfam" id="PF00301">
    <property type="entry name" value="Rubredoxin"/>
    <property type="match status" value="1"/>
</dbReference>
<dbReference type="InterPro" id="IPR024935">
    <property type="entry name" value="Rubredoxin_dom"/>
</dbReference>
<dbReference type="GO" id="GO:0043448">
    <property type="term" value="P:alkane catabolic process"/>
    <property type="evidence" value="ECO:0007669"/>
    <property type="project" value="TreeGrafter"/>
</dbReference>
<dbReference type="EMBL" id="LWMU01000136">
    <property type="protein sequence ID" value="KZX09918.1"/>
    <property type="molecule type" value="Genomic_DNA"/>
</dbReference>
<dbReference type="InterPro" id="IPR024934">
    <property type="entry name" value="Rubredoxin-like_dom"/>
</dbReference>
<proteinExistence type="predicted"/>
<keyword evidence="5" id="KW-0408">Iron</keyword>
<reference evidence="8" key="1">
    <citation type="journal article" date="2016" name="Genome Announc.">
        <title>Draft Genome Sequences of Methanobrevibacter curvatus DSM11111, Methanobrevibacter cuticularis DSM11139, Methanobrevibacter filiformis DSM11501, and Methanobrevibacter oralis DSM7256.</title>
        <authorList>
            <person name="Poehlein A."/>
            <person name="Seedorf H."/>
        </authorList>
    </citation>
    <scope>NUCLEOTIDE SEQUENCE [LARGE SCALE GENOMIC DNA]</scope>
    <source>
        <strain evidence="8">DSM 7256 / JCM 30027 / ZR</strain>
    </source>
</reference>
<dbReference type="PANTHER" id="PTHR47627:SF1">
    <property type="entry name" value="RUBREDOXIN-1-RELATED"/>
    <property type="match status" value="1"/>
</dbReference>
<dbReference type="STRING" id="66851.MBORA_19800"/>
<protein>
    <submittedName>
        <fullName evidence="7">High molecular weight rubredoxin</fullName>
    </submittedName>
</protein>
<organism evidence="7 8">
    <name type="scientific">Methanobrevibacter oralis</name>
    <dbReference type="NCBI Taxonomy" id="66851"/>
    <lineage>
        <taxon>Archaea</taxon>
        <taxon>Methanobacteriati</taxon>
        <taxon>Methanobacteriota</taxon>
        <taxon>Methanomada group</taxon>
        <taxon>Methanobacteria</taxon>
        <taxon>Methanobacteriales</taxon>
        <taxon>Methanobacteriaceae</taxon>
        <taxon>Methanobrevibacter</taxon>
    </lineage>
</organism>
<evidence type="ECO:0000256" key="4">
    <source>
        <dbReference type="ARBA" id="ARBA00022982"/>
    </source>
</evidence>
<evidence type="ECO:0000256" key="2">
    <source>
        <dbReference type="ARBA" id="ARBA00022448"/>
    </source>
</evidence>
<dbReference type="PROSITE" id="PS50903">
    <property type="entry name" value="RUBREDOXIN_LIKE"/>
    <property type="match status" value="1"/>
</dbReference>
<evidence type="ECO:0000256" key="5">
    <source>
        <dbReference type="ARBA" id="ARBA00023004"/>
    </source>
</evidence>
<keyword evidence="2" id="KW-0813">Transport</keyword>
<dbReference type="SUPFAM" id="SSF57802">
    <property type="entry name" value="Rubredoxin-like"/>
    <property type="match status" value="1"/>
</dbReference>
<sequence length="44" mass="4957">MAKFKCKICGYVYDEDVEGTPFADLPDDFKCPMCGASKDLFEEV</sequence>
<name>A0A165YVG8_METOA</name>
<evidence type="ECO:0000256" key="3">
    <source>
        <dbReference type="ARBA" id="ARBA00022723"/>
    </source>
</evidence>
<dbReference type="Proteomes" id="UP000077428">
    <property type="component" value="Unassembled WGS sequence"/>
</dbReference>
<comment type="function">
    <text evidence="1">Rubredoxin is a small nonheme, iron protein lacking acid-labile sulfide. Its single Fe, chelated to 4 Cys, functions as an electron acceptor and may also stabilize the conformation of the molecule.</text>
</comment>
<dbReference type="AlphaFoldDB" id="A0A165YVG8"/>
<evidence type="ECO:0000313" key="7">
    <source>
        <dbReference type="EMBL" id="KZX09918.1"/>
    </source>
</evidence>
<keyword evidence="3" id="KW-0479">Metal-binding</keyword>
<dbReference type="GO" id="GO:0009055">
    <property type="term" value="F:electron transfer activity"/>
    <property type="evidence" value="ECO:0007669"/>
    <property type="project" value="TreeGrafter"/>
</dbReference>
<dbReference type="InterPro" id="IPR050526">
    <property type="entry name" value="Rubredoxin_ET"/>
</dbReference>
<dbReference type="CDD" id="cd00730">
    <property type="entry name" value="rubredoxin"/>
    <property type="match status" value="1"/>
</dbReference>
<evidence type="ECO:0000256" key="1">
    <source>
        <dbReference type="ARBA" id="ARBA00002360"/>
    </source>
</evidence>
<evidence type="ECO:0000259" key="6">
    <source>
        <dbReference type="PROSITE" id="PS50903"/>
    </source>
</evidence>
<dbReference type="RefSeq" id="WP_042692772.1">
    <property type="nucleotide sequence ID" value="NZ_CABMAB010000012.1"/>
</dbReference>
<dbReference type="Gene3D" id="2.20.28.10">
    <property type="match status" value="1"/>
</dbReference>
<comment type="caution">
    <text evidence="7">The sequence shown here is derived from an EMBL/GenBank/DDBJ whole genome shotgun (WGS) entry which is preliminary data.</text>
</comment>
<feature type="domain" description="Rubredoxin-like" evidence="6">
    <location>
        <begin position="1"/>
        <end position="44"/>
    </location>
</feature>
<evidence type="ECO:0000313" key="8">
    <source>
        <dbReference type="Proteomes" id="UP000077428"/>
    </source>
</evidence>
<keyword evidence="4" id="KW-0249">Electron transport</keyword>
<gene>
    <name evidence="7" type="primary">hrb</name>
    <name evidence="7" type="ORF">MBORA_19800</name>
</gene>
<dbReference type="GO" id="GO:0005506">
    <property type="term" value="F:iron ion binding"/>
    <property type="evidence" value="ECO:0007669"/>
    <property type="project" value="InterPro"/>
</dbReference>